<evidence type="ECO:0000256" key="5">
    <source>
        <dbReference type="ARBA" id="ARBA00023172"/>
    </source>
</evidence>
<protein>
    <recommendedName>
        <fullName evidence="6">Mutator family transposase</fullName>
    </recommendedName>
</protein>
<dbReference type="PANTHER" id="PTHR33217:SF7">
    <property type="entry name" value="TRANSPOSASE FOR INSERTION SEQUENCE ELEMENT IS1081"/>
    <property type="match status" value="1"/>
</dbReference>
<dbReference type="InterPro" id="IPR001207">
    <property type="entry name" value="Transposase_mutator"/>
</dbReference>
<gene>
    <name evidence="8" type="ORF">SIAM614_00929</name>
</gene>
<name>A0P0J6_ROSAI</name>
<accession>A0P0J6</accession>
<dbReference type="AlphaFoldDB" id="A0P0J6"/>
<evidence type="ECO:0000256" key="2">
    <source>
        <dbReference type="ARBA" id="ARBA00010961"/>
    </source>
</evidence>
<keyword evidence="3 6" id="KW-0815">Transposition</keyword>
<evidence type="ECO:0000256" key="7">
    <source>
        <dbReference type="SAM" id="MobiDB-lite"/>
    </source>
</evidence>
<dbReference type="PANTHER" id="PTHR33217">
    <property type="entry name" value="TRANSPOSASE FOR INSERTION SEQUENCE ELEMENT IS1081"/>
    <property type="match status" value="1"/>
</dbReference>
<sequence>MSVAVTLAVGVNTDGRHEVLGMAIGASEAEPFWTKFLRDLMRRGLCGVKLVISDAHEGITATFLRLTADKEMIDLYRSLQHVLASNHQTQGMSHPPDRRLADTQSLSQSNRRHAFVRLQNEPHAFQPHTQGKLGGVLRRVPCRSELDAAIAVGTLIKTWTSPALSHVTGGNLKGAFIATRRADPSIRPNHRFHQTPTTRFVMSSTVRITESTASTSSDIEISFKTCLKNLI</sequence>
<keyword evidence="6" id="KW-0814">Transposable element</keyword>
<dbReference type="Pfam" id="PF00872">
    <property type="entry name" value="Transposase_mut"/>
    <property type="match status" value="1"/>
</dbReference>
<dbReference type="GO" id="GO:0004803">
    <property type="term" value="F:transposase activity"/>
    <property type="evidence" value="ECO:0007669"/>
    <property type="project" value="UniProtKB-UniRule"/>
</dbReference>
<feature type="region of interest" description="Disordered" evidence="7">
    <location>
        <begin position="87"/>
        <end position="106"/>
    </location>
</feature>
<dbReference type="GO" id="GO:0003677">
    <property type="term" value="F:DNA binding"/>
    <property type="evidence" value="ECO:0007669"/>
    <property type="project" value="UniProtKB-UniRule"/>
</dbReference>
<evidence type="ECO:0000256" key="4">
    <source>
        <dbReference type="ARBA" id="ARBA00023125"/>
    </source>
</evidence>
<proteinExistence type="inferred from homology"/>
<evidence type="ECO:0000313" key="8">
    <source>
        <dbReference type="EMBL" id="EAV41310.1"/>
    </source>
</evidence>
<dbReference type="GO" id="GO:0006313">
    <property type="term" value="P:DNA transposition"/>
    <property type="evidence" value="ECO:0007669"/>
    <property type="project" value="UniProtKB-UniRule"/>
</dbReference>
<evidence type="ECO:0000256" key="1">
    <source>
        <dbReference type="ARBA" id="ARBA00002190"/>
    </source>
</evidence>
<evidence type="ECO:0000256" key="3">
    <source>
        <dbReference type="ARBA" id="ARBA00022578"/>
    </source>
</evidence>
<evidence type="ECO:0000313" key="9">
    <source>
        <dbReference type="Proteomes" id="UP000004848"/>
    </source>
</evidence>
<keyword evidence="4 6" id="KW-0238">DNA-binding</keyword>
<keyword evidence="5 6" id="KW-0233">DNA recombination</keyword>
<dbReference type="eggNOG" id="COG3328">
    <property type="taxonomic scope" value="Bacteria"/>
</dbReference>
<dbReference type="Proteomes" id="UP000004848">
    <property type="component" value="Unassembled WGS sequence"/>
</dbReference>
<comment type="caution">
    <text evidence="8">The sequence shown here is derived from an EMBL/GenBank/DDBJ whole genome shotgun (WGS) entry which is preliminary data.</text>
</comment>
<organism evidence="8 9">
    <name type="scientific">Roseibium aggregatum (strain ATCC 25650 / DSM 13394 / JCM 20685 / NBRC 16684 / NCIMB 2208 / IAM 12614 / B1)</name>
    <name type="common">Stappia aggregata</name>
    <dbReference type="NCBI Taxonomy" id="384765"/>
    <lineage>
        <taxon>Bacteria</taxon>
        <taxon>Pseudomonadati</taxon>
        <taxon>Pseudomonadota</taxon>
        <taxon>Alphaproteobacteria</taxon>
        <taxon>Hyphomicrobiales</taxon>
        <taxon>Stappiaceae</taxon>
        <taxon>Roseibium</taxon>
    </lineage>
</organism>
<reference evidence="8 9" key="1">
    <citation type="submission" date="2006-05" db="EMBL/GenBank/DDBJ databases">
        <authorList>
            <person name="King G."/>
            <person name="Ferriera S."/>
            <person name="Johnson J."/>
            <person name="Kravitz S."/>
            <person name="Beeson K."/>
            <person name="Sutton G."/>
            <person name="Rogers Y.-H."/>
            <person name="Friedman R."/>
            <person name="Frazier M."/>
            <person name="Venter J.C."/>
        </authorList>
    </citation>
    <scope>NUCLEOTIDE SEQUENCE [LARGE SCALE GENOMIC DNA]</scope>
    <source>
        <strain evidence="9">ATCC 25650 / DSM 13394 / JCM 20685 / NBRC 16684 / NCIMB 2208 / IAM 12614 / B1</strain>
    </source>
</reference>
<comment type="similarity">
    <text evidence="2 6">Belongs to the transposase mutator family.</text>
</comment>
<dbReference type="EMBL" id="AAUW01000021">
    <property type="protein sequence ID" value="EAV41310.1"/>
    <property type="molecule type" value="Genomic_DNA"/>
</dbReference>
<evidence type="ECO:0000256" key="6">
    <source>
        <dbReference type="RuleBase" id="RU365089"/>
    </source>
</evidence>
<comment type="function">
    <text evidence="1 6">Required for the transposition of the insertion element.</text>
</comment>